<dbReference type="InParanoid" id="A0A0C3GCK1"/>
<keyword evidence="2" id="KW-1185">Reference proteome</keyword>
<evidence type="ECO:0000313" key="1">
    <source>
        <dbReference type="EMBL" id="KIM88371.1"/>
    </source>
</evidence>
<evidence type="ECO:0000313" key="2">
    <source>
        <dbReference type="Proteomes" id="UP000054166"/>
    </source>
</evidence>
<reference evidence="2" key="2">
    <citation type="submission" date="2015-01" db="EMBL/GenBank/DDBJ databases">
        <title>Evolutionary Origins and Diversification of the Mycorrhizal Mutualists.</title>
        <authorList>
            <consortium name="DOE Joint Genome Institute"/>
            <consortium name="Mycorrhizal Genomics Consortium"/>
            <person name="Kohler A."/>
            <person name="Kuo A."/>
            <person name="Nagy L.G."/>
            <person name="Floudas D."/>
            <person name="Copeland A."/>
            <person name="Barry K.W."/>
            <person name="Cichocki N."/>
            <person name="Veneault-Fourrey C."/>
            <person name="LaButti K."/>
            <person name="Lindquist E.A."/>
            <person name="Lipzen A."/>
            <person name="Lundell T."/>
            <person name="Morin E."/>
            <person name="Murat C."/>
            <person name="Riley R."/>
            <person name="Ohm R."/>
            <person name="Sun H."/>
            <person name="Tunlid A."/>
            <person name="Henrissat B."/>
            <person name="Grigoriev I.V."/>
            <person name="Hibbett D.S."/>
            <person name="Martin F."/>
        </authorList>
    </citation>
    <scope>NUCLEOTIDE SEQUENCE [LARGE SCALE GENOMIC DNA]</scope>
    <source>
        <strain evidence="2">F 1598</strain>
    </source>
</reference>
<organism evidence="1 2">
    <name type="scientific">Piloderma croceum (strain F 1598)</name>
    <dbReference type="NCBI Taxonomy" id="765440"/>
    <lineage>
        <taxon>Eukaryota</taxon>
        <taxon>Fungi</taxon>
        <taxon>Dikarya</taxon>
        <taxon>Basidiomycota</taxon>
        <taxon>Agaricomycotina</taxon>
        <taxon>Agaricomycetes</taxon>
        <taxon>Agaricomycetidae</taxon>
        <taxon>Atheliales</taxon>
        <taxon>Atheliaceae</taxon>
        <taxon>Piloderma</taxon>
    </lineage>
</organism>
<proteinExistence type="predicted"/>
<protein>
    <submittedName>
        <fullName evidence="1">Uncharacterized protein</fullName>
    </submittedName>
</protein>
<dbReference type="HOGENOM" id="CLU_2688657_0_0_1"/>
<dbReference type="AlphaFoldDB" id="A0A0C3GCK1"/>
<reference evidence="1 2" key="1">
    <citation type="submission" date="2014-04" db="EMBL/GenBank/DDBJ databases">
        <authorList>
            <consortium name="DOE Joint Genome Institute"/>
            <person name="Kuo A."/>
            <person name="Tarkka M."/>
            <person name="Buscot F."/>
            <person name="Kohler A."/>
            <person name="Nagy L.G."/>
            <person name="Floudas D."/>
            <person name="Copeland A."/>
            <person name="Barry K.W."/>
            <person name="Cichocki N."/>
            <person name="Veneault-Fourrey C."/>
            <person name="LaButti K."/>
            <person name="Lindquist E.A."/>
            <person name="Lipzen A."/>
            <person name="Lundell T."/>
            <person name="Morin E."/>
            <person name="Murat C."/>
            <person name="Sun H."/>
            <person name="Tunlid A."/>
            <person name="Henrissat B."/>
            <person name="Grigoriev I.V."/>
            <person name="Hibbett D.S."/>
            <person name="Martin F."/>
            <person name="Nordberg H.P."/>
            <person name="Cantor M.N."/>
            <person name="Hua S.X."/>
        </authorList>
    </citation>
    <scope>NUCLEOTIDE SEQUENCE [LARGE SCALE GENOMIC DNA]</scope>
    <source>
        <strain evidence="1 2">F 1598</strain>
    </source>
</reference>
<dbReference type="EMBL" id="KN832977">
    <property type="protein sequence ID" value="KIM88371.1"/>
    <property type="molecule type" value="Genomic_DNA"/>
</dbReference>
<gene>
    <name evidence="1" type="ORF">PILCRDRAFT_814269</name>
</gene>
<accession>A0A0C3GCK1</accession>
<sequence length="74" mass="8662">MDFLFIVLKEMILSTLETSLFGSSSPLSLYRFRFNDMDLKTLQYTVLADRSKIFQILISDMIPYNPFKVDVCQL</sequence>
<name>A0A0C3GCK1_PILCF</name>
<dbReference type="Proteomes" id="UP000054166">
    <property type="component" value="Unassembled WGS sequence"/>
</dbReference>